<gene>
    <name evidence="2" type="ORF">HMPREF9726_01339</name>
</gene>
<name>A0A0E2E525_TREDN</name>
<dbReference type="AlphaFoldDB" id="A0A0E2E525"/>
<dbReference type="PATRIC" id="fig|999432.5.peg.1392"/>
<evidence type="ECO:0000313" key="2">
    <source>
        <dbReference type="EMBL" id="EMB33525.1"/>
    </source>
</evidence>
<sequence length="1201" mass="139662">MSTDFFFQEMEFHINGDVRKKCNLKSAIFSSCGNVIFENISEVHNFVFNFNSLVKEGLFGEGQAHLKAGELNAMGILDEVLHYVLRLYRQNIDADFFVKGYEFIEEEFKNKSLHSLDFLLKEFCKDFPPKDVYTDKLSLDEWFESNDGSSNVPNKLLAFEEFILLYLANRNPANAQFEVLFNNSNLKAIDSYGIFWDTVKRWSKKNKPIGRRLGKEQSDLDILSFLEEPIKRCPNSILDQLKYIKENWSRFTQNLLLKVLGAEDLIREEEKAGWAPPQGGSFDVPVYTFENLLKEYEAFTPDKNWMPNLVLIAKSTLVWLDQLSKKYSAPITRLDQIPDEELKFFADAGITGLWLIGVWQRSEASRRIKEICGNPDAAASAYSIYDYDIAEELGGWPALANLRERAWKFGIRMAADMVPNHTGLDSKWIMEDPNLFLQTGESPFPAYNYDTENLSRDGRTSVYLENGYYSKTDCAVVFKRVDKSSGDVRYIYHGNDGTGLPWNDTAQIDFLNGEAREKVIQKILHVARNFPIIRFDAAMVLAKKHIRRLWYPAPGSGGDIASRSRYALSIEEFERRIPEEFWREVVDRCAKEAPDTLLLAEAFWMMEGYFVRTLGMHRVYNSAFMNMLKKEENAKYRETIKNTLEFDPEVLRRYVNFMNNPDEETAIAQFGDGDKYFGVCTMMSAMPGLPMFGHGQLEGFTEKYGMEYKRAYKDEAVNSGLLERHKKEIFPLLKKRYIFSGVEKFRLFDFWNEGSVNENVFVWSNFFNGERSLIFYNNAYERASGWIKLSAAFAVKNAQNEKELRQENLMDSLNLNSGEDYFTVFYEQRSSLFFLRKNSELAEKGFFAALDGYQCQVFLNINEIKDDEGYYRELYQKADGRGFKDIEFEINKCKYGGLYNTIHDLCAKDLFPQISDYCGTYKKEAIEDVSEKIEDISKKLYPRLLNFFTTFEEVFFETFHYDEEKESLKTIKEKNKMRTLCFKNSIDCFLYLCSNELSLIDGNVKDESLKTQERLFINALKTLVFDTRENVLLYMAGLLLSALFKFFPKEKIKLCRFDLAFAELLCSFGLPEVNSKSTLFLLSRLFCLPETENNFFENSGPSKDCVKDFMDFCVHDEVIKNYLGLNEWNGELWFNKESTERLVLINILFKLVWEERSEDNLHKCNILSLNFYAGIYSDMTKMFSAAEYKLKNIIDFSSEKA</sequence>
<proteinExistence type="predicted"/>
<organism evidence="2">
    <name type="scientific">Treponema denticola H-22</name>
    <dbReference type="NCBI Taxonomy" id="999432"/>
    <lineage>
        <taxon>Bacteria</taxon>
        <taxon>Pseudomonadati</taxon>
        <taxon>Spirochaetota</taxon>
        <taxon>Spirochaetia</taxon>
        <taxon>Spirochaetales</taxon>
        <taxon>Treponemataceae</taxon>
        <taxon>Treponema</taxon>
    </lineage>
</organism>
<accession>A0A0E2E525</accession>
<dbReference type="EMBL" id="AGDV01000011">
    <property type="protein sequence ID" value="EMB33525.1"/>
    <property type="molecule type" value="Genomic_DNA"/>
</dbReference>
<dbReference type="PANTHER" id="PTHR47786">
    <property type="entry name" value="ALPHA-1,4-GLUCAN:MALTOSE-1-PHOSPHATE MALTOSYLTRANSFERASE"/>
    <property type="match status" value="1"/>
</dbReference>
<reference evidence="2" key="1">
    <citation type="submission" date="2012-01" db="EMBL/GenBank/DDBJ databases">
        <title>The Genome Sequence of Treponema denticola H-22.</title>
        <authorList>
            <consortium name="The Broad Institute Genome Sequencing Platform"/>
            <person name="Earl A."/>
            <person name="Ward D."/>
            <person name="Feldgarden M."/>
            <person name="Gevers D."/>
            <person name="Blanton J.M."/>
            <person name="Fenno C.J."/>
            <person name="Baranova O.V."/>
            <person name="Mathney J."/>
            <person name="Dewhirst F.E."/>
            <person name="Izard J."/>
            <person name="Young S.K."/>
            <person name="Zeng Q."/>
            <person name="Gargeya S."/>
            <person name="Fitzgerald M."/>
            <person name="Haas B."/>
            <person name="Abouelleil A."/>
            <person name="Alvarado L."/>
            <person name="Arachchi H.M."/>
            <person name="Berlin A."/>
            <person name="Chapman S.B."/>
            <person name="Gearin G."/>
            <person name="Goldberg J."/>
            <person name="Griggs A."/>
            <person name="Gujja S."/>
            <person name="Hansen M."/>
            <person name="Heiman D."/>
            <person name="Howarth C."/>
            <person name="Larimer J."/>
            <person name="Lui A."/>
            <person name="MacDonald P.J.P."/>
            <person name="McCowen C."/>
            <person name="Montmayeur A."/>
            <person name="Murphy C."/>
            <person name="Neiman D."/>
            <person name="Pearson M."/>
            <person name="Priest M."/>
            <person name="Roberts A."/>
            <person name="Saif S."/>
            <person name="Shea T."/>
            <person name="Sisk P."/>
            <person name="Stolte C."/>
            <person name="Sykes S."/>
            <person name="Wortman J."/>
            <person name="Nusbaum C."/>
            <person name="Birren B."/>
        </authorList>
    </citation>
    <scope>NUCLEOTIDE SEQUENCE [LARGE SCALE GENOMIC DNA]</scope>
    <source>
        <strain evidence="2">H-22</strain>
    </source>
</reference>
<dbReference type="Gene3D" id="3.20.20.80">
    <property type="entry name" value="Glycosidases"/>
    <property type="match status" value="1"/>
</dbReference>
<protein>
    <recommendedName>
        <fullName evidence="1">Glycosyl hydrolase family 13 catalytic domain-containing protein</fullName>
    </recommendedName>
</protein>
<dbReference type="HOGENOM" id="CLU_005647_0_0_12"/>
<comment type="caution">
    <text evidence="2">The sequence shown here is derived from an EMBL/GenBank/DDBJ whole genome shotgun (WGS) entry which is preliminary data.</text>
</comment>
<dbReference type="RefSeq" id="WP_002684407.1">
    <property type="nucleotide sequence ID" value="NZ_CM001795.1"/>
</dbReference>
<dbReference type="InterPro" id="IPR006047">
    <property type="entry name" value="GH13_cat_dom"/>
</dbReference>
<dbReference type="SUPFAM" id="SSF51445">
    <property type="entry name" value="(Trans)glycosidases"/>
    <property type="match status" value="1"/>
</dbReference>
<feature type="domain" description="Glycosyl hydrolase family 13 catalytic" evidence="1">
    <location>
        <begin position="336"/>
        <end position="710"/>
    </location>
</feature>
<evidence type="ECO:0000259" key="1">
    <source>
        <dbReference type="SMART" id="SM00642"/>
    </source>
</evidence>
<dbReference type="Proteomes" id="UP000011705">
    <property type="component" value="Chromosome"/>
</dbReference>
<dbReference type="GO" id="GO:0005975">
    <property type="term" value="P:carbohydrate metabolic process"/>
    <property type="evidence" value="ECO:0007669"/>
    <property type="project" value="InterPro"/>
</dbReference>
<dbReference type="PANTHER" id="PTHR47786:SF2">
    <property type="entry name" value="GLYCOSYL HYDROLASE FAMILY 13 CATALYTIC DOMAIN-CONTAINING PROTEIN"/>
    <property type="match status" value="1"/>
</dbReference>
<dbReference type="InterPro" id="IPR017853">
    <property type="entry name" value="GH"/>
</dbReference>
<dbReference type="Pfam" id="PF00128">
    <property type="entry name" value="Alpha-amylase"/>
    <property type="match status" value="1"/>
</dbReference>
<dbReference type="SMART" id="SM00642">
    <property type="entry name" value="Aamy"/>
    <property type="match status" value="1"/>
</dbReference>